<reference evidence="1 2" key="1">
    <citation type="submission" date="2020-08" db="EMBL/GenBank/DDBJ databases">
        <title>Genomic Encyclopedia of Type Strains, Phase IV (KMG-IV): sequencing the most valuable type-strain genomes for metagenomic binning, comparative biology and taxonomic classification.</title>
        <authorList>
            <person name="Goeker M."/>
        </authorList>
    </citation>
    <scope>NUCLEOTIDE SEQUENCE [LARGE SCALE GENOMIC DNA]</scope>
    <source>
        <strain evidence="1 2">DSM 40141</strain>
    </source>
</reference>
<gene>
    <name evidence="1" type="ORF">HNQ79_000346</name>
</gene>
<dbReference type="AlphaFoldDB" id="A0A7X0HA67"/>
<dbReference type="Proteomes" id="UP000540423">
    <property type="component" value="Unassembled WGS sequence"/>
</dbReference>
<evidence type="ECO:0000313" key="2">
    <source>
        <dbReference type="Proteomes" id="UP000540423"/>
    </source>
</evidence>
<organism evidence="1 2">
    <name type="scientific">Streptomyces candidus</name>
    <dbReference type="NCBI Taxonomy" id="67283"/>
    <lineage>
        <taxon>Bacteria</taxon>
        <taxon>Bacillati</taxon>
        <taxon>Actinomycetota</taxon>
        <taxon>Actinomycetes</taxon>
        <taxon>Kitasatosporales</taxon>
        <taxon>Streptomycetaceae</taxon>
        <taxon>Streptomyces</taxon>
    </lineage>
</organism>
<accession>A0A7X0HA67</accession>
<keyword evidence="2" id="KW-1185">Reference proteome</keyword>
<dbReference type="EMBL" id="JACHEM010000001">
    <property type="protein sequence ID" value="MBB6433908.1"/>
    <property type="molecule type" value="Genomic_DNA"/>
</dbReference>
<sequence>MPRCGGRVESEASGGTELGVDYRNDAWASTRTVWKFVVDGGKVTRFETGQA</sequence>
<name>A0A7X0HA67_9ACTN</name>
<dbReference type="RefSeq" id="WP_185026016.1">
    <property type="nucleotide sequence ID" value="NZ_BNBN01000001.1"/>
</dbReference>
<evidence type="ECO:0000313" key="1">
    <source>
        <dbReference type="EMBL" id="MBB6433908.1"/>
    </source>
</evidence>
<comment type="caution">
    <text evidence="1">The sequence shown here is derived from an EMBL/GenBank/DDBJ whole genome shotgun (WGS) entry which is preliminary data.</text>
</comment>
<protein>
    <submittedName>
        <fullName evidence="1">Uncharacterized protein</fullName>
    </submittedName>
</protein>
<proteinExistence type="predicted"/>